<comment type="caution">
    <text evidence="2">The sequence shown here is derived from an EMBL/GenBank/DDBJ whole genome shotgun (WGS) entry which is preliminary data.</text>
</comment>
<feature type="domain" description="STAS" evidence="1">
    <location>
        <begin position="1"/>
        <end position="88"/>
    </location>
</feature>
<evidence type="ECO:0000259" key="1">
    <source>
        <dbReference type="PROSITE" id="PS50801"/>
    </source>
</evidence>
<dbReference type="SUPFAM" id="SSF52091">
    <property type="entry name" value="SpoIIaa-like"/>
    <property type="match status" value="1"/>
</dbReference>
<gene>
    <name evidence="2" type="ORF">ENJ12_10790</name>
</gene>
<sequence length="88" mass="9465">MSRWELKGVLNLSTVPDIWQDLAAKIHRSKQLTVSLAGVKSASSAALALLLQGLDEARDAGCELHYEQIPADLRALAQVSNVQEILGA</sequence>
<organism evidence="2">
    <name type="scientific">Thiolapillus brandeum</name>
    <dbReference type="NCBI Taxonomy" id="1076588"/>
    <lineage>
        <taxon>Bacteria</taxon>
        <taxon>Pseudomonadati</taxon>
        <taxon>Pseudomonadota</taxon>
        <taxon>Gammaproteobacteria</taxon>
        <taxon>Chromatiales</taxon>
        <taxon>Sedimenticolaceae</taxon>
        <taxon>Thiolapillus</taxon>
    </lineage>
</organism>
<proteinExistence type="predicted"/>
<dbReference type="InterPro" id="IPR002645">
    <property type="entry name" value="STAS_dom"/>
</dbReference>
<dbReference type="Proteomes" id="UP000886339">
    <property type="component" value="Unassembled WGS sequence"/>
</dbReference>
<dbReference type="EMBL" id="DRLF01000371">
    <property type="protein sequence ID" value="HEC07332.1"/>
    <property type="molecule type" value="Genomic_DNA"/>
</dbReference>
<dbReference type="InterPro" id="IPR036513">
    <property type="entry name" value="STAS_dom_sf"/>
</dbReference>
<dbReference type="Pfam" id="PF13466">
    <property type="entry name" value="STAS_2"/>
    <property type="match status" value="1"/>
</dbReference>
<dbReference type="PROSITE" id="PS50801">
    <property type="entry name" value="STAS"/>
    <property type="match status" value="1"/>
</dbReference>
<protein>
    <submittedName>
        <fullName evidence="2">STAS domain-containing protein</fullName>
    </submittedName>
</protein>
<dbReference type="InterPro" id="IPR058548">
    <property type="entry name" value="MlaB-like_STAS"/>
</dbReference>
<name>A0A831RY10_9GAMM</name>
<reference evidence="2" key="1">
    <citation type="journal article" date="2020" name="mSystems">
        <title>Genome- and Community-Level Interaction Insights into Carbon Utilization and Element Cycling Functions of Hydrothermarchaeota in Hydrothermal Sediment.</title>
        <authorList>
            <person name="Zhou Z."/>
            <person name="Liu Y."/>
            <person name="Xu W."/>
            <person name="Pan J."/>
            <person name="Luo Z.H."/>
            <person name="Li M."/>
        </authorList>
    </citation>
    <scope>NUCLEOTIDE SEQUENCE [LARGE SCALE GENOMIC DNA]</scope>
    <source>
        <strain evidence="2">HyVt-458</strain>
    </source>
</reference>
<dbReference type="AlphaFoldDB" id="A0A831RY10"/>
<evidence type="ECO:0000313" key="2">
    <source>
        <dbReference type="EMBL" id="HEC07332.1"/>
    </source>
</evidence>
<accession>A0A831RY10</accession>
<dbReference type="Gene3D" id="3.30.750.24">
    <property type="entry name" value="STAS domain"/>
    <property type="match status" value="1"/>
</dbReference>